<protein>
    <submittedName>
        <fullName evidence="1">Uncharacterized protein</fullName>
    </submittedName>
</protein>
<accession>A0A3P3XLP4</accession>
<evidence type="ECO:0000313" key="1">
    <source>
        <dbReference type="EMBL" id="SLM15588.1"/>
    </source>
</evidence>
<dbReference type="EMBL" id="FWDM01000037">
    <property type="protein sequence ID" value="SLM15588.1"/>
    <property type="molecule type" value="Genomic_DNA"/>
</dbReference>
<organism evidence="1">
    <name type="scientific">uncultured spirochete</name>
    <dbReference type="NCBI Taxonomy" id="156406"/>
    <lineage>
        <taxon>Bacteria</taxon>
        <taxon>Pseudomonadati</taxon>
        <taxon>Spirochaetota</taxon>
        <taxon>Spirochaetia</taxon>
        <taxon>Spirochaetales</taxon>
        <taxon>environmental samples</taxon>
    </lineage>
</organism>
<proteinExistence type="predicted"/>
<reference evidence="1" key="1">
    <citation type="submission" date="2017-02" db="EMBL/GenBank/DDBJ databases">
        <authorList>
            <person name="Regsiter A."/>
            <person name="William W."/>
        </authorList>
    </citation>
    <scope>NUCLEOTIDE SEQUENCE</scope>
    <source>
        <strain evidence="1">Bib</strain>
    </source>
</reference>
<name>A0A3P3XLP4_9SPIR</name>
<sequence length="40" mass="4358">MGSDPWGFTHCPCMIYYTLVGVRADRTRTGGVTPARALLS</sequence>
<dbReference type="AlphaFoldDB" id="A0A3P3XLP4"/>
<gene>
    <name evidence="1" type="ORF">SPIROBIBN47_50074</name>
</gene>